<dbReference type="EMBL" id="VNWK01000031">
    <property type="protein sequence ID" value="TXJ92770.1"/>
    <property type="molecule type" value="Genomic_DNA"/>
</dbReference>
<dbReference type="InterPro" id="IPR019734">
    <property type="entry name" value="TPR_rpt"/>
</dbReference>
<keyword evidence="3" id="KW-0804">Transcription</keyword>
<evidence type="ECO:0000256" key="4">
    <source>
        <dbReference type="PROSITE-ProRule" id="PRU00339"/>
    </source>
</evidence>
<evidence type="ECO:0000256" key="1">
    <source>
        <dbReference type="ARBA" id="ARBA00023015"/>
    </source>
</evidence>
<keyword evidence="11" id="KW-1185">Reference proteome</keyword>
<keyword evidence="6" id="KW-1133">Transmembrane helix</keyword>
<dbReference type="Pfam" id="PF12833">
    <property type="entry name" value="HTH_18"/>
    <property type="match status" value="1"/>
</dbReference>
<evidence type="ECO:0000313" key="8">
    <source>
        <dbReference type="EMBL" id="RIV43431.1"/>
    </source>
</evidence>
<dbReference type="GO" id="GO:0043565">
    <property type="term" value="F:sequence-specific DNA binding"/>
    <property type="evidence" value="ECO:0007669"/>
    <property type="project" value="InterPro"/>
</dbReference>
<evidence type="ECO:0000313" key="11">
    <source>
        <dbReference type="Proteomes" id="UP000321621"/>
    </source>
</evidence>
<name>A0A3A1NI47_9FLAO</name>
<sequence>MSLNRRLIILLFLFIAPVYCQKRPPTPPIELESYFKEIKKLVDDQSFPSLESLLEKRKRSSGEERVDACLELYTHYIFKSTETAKKYNDEASELATTIGYDKGYLRSSLNQAFIFFVQGEFERAMDIIDNVETNDKCEFFSNIEADSETLKSYIFTERGEYDLAYETALNLLEKGESLKNHYCLMRAYSAISHFYLRLGEYDKALENCLKGLDYILELKEVRFIFAKIDEIARMTHKLEGGKKALEIYDFYLELEKSVESPGSYIQSVVYMNIASIYIEEYEFEKAEDFLHKALDLIDSNNYRFRKPRVHLLIANLHLKQGDSLSAEKDYYEAYNAAKSIKAFDVIKEVSRSLSALNGAMGNTKEAAFFSNLYISVSDSLFSTESEQRLKILEARRRISEISKQKEILELKSESQEERYRFMTIIFILTLALGSIATYSYFRVIKKNKLLYSRTKELAVEKLNQKKMVAMEKVKNPSGQIVKASSGGGYMDEDIKEIILTKLNRLEEEAFFLNSKCSLRSLSEILQTNQKYLSQVINHEKKSNFNNYINELRINYLLNRLLEDKEYRNSKLSYIATTSGFNNLNTFYSAFKKRLGILPSYFIEKLNEEDESFIWRPKSNP</sequence>
<reference evidence="9 11" key="2">
    <citation type="submission" date="2019-07" db="EMBL/GenBank/DDBJ databases">
        <title>Draft genome of two Muricauda strains isolated from deep sea.</title>
        <authorList>
            <person name="Sun C."/>
        </authorList>
    </citation>
    <scope>NUCLEOTIDE SEQUENCE [LARGE SCALE GENOMIC DNA]</scope>
    <source>
        <strain evidence="9 11">72</strain>
    </source>
</reference>
<dbReference type="Pfam" id="PF13181">
    <property type="entry name" value="TPR_8"/>
    <property type="match status" value="2"/>
</dbReference>
<evidence type="ECO:0000256" key="5">
    <source>
        <dbReference type="SAM" id="Coils"/>
    </source>
</evidence>
<dbReference type="Gene3D" id="1.25.40.10">
    <property type="entry name" value="Tetratricopeptide repeat domain"/>
    <property type="match status" value="2"/>
</dbReference>
<accession>A0A3A1NI47</accession>
<dbReference type="InterPro" id="IPR009057">
    <property type="entry name" value="Homeodomain-like_sf"/>
</dbReference>
<dbReference type="PANTHER" id="PTHR43280:SF2">
    <property type="entry name" value="HTH-TYPE TRANSCRIPTIONAL REGULATOR EXSA"/>
    <property type="match status" value="1"/>
</dbReference>
<dbReference type="SUPFAM" id="SSF48452">
    <property type="entry name" value="TPR-like"/>
    <property type="match status" value="1"/>
</dbReference>
<feature type="transmembrane region" description="Helical" evidence="6">
    <location>
        <begin position="421"/>
        <end position="441"/>
    </location>
</feature>
<feature type="repeat" description="TPR" evidence="4">
    <location>
        <begin position="267"/>
        <end position="300"/>
    </location>
</feature>
<evidence type="ECO:0000313" key="9">
    <source>
        <dbReference type="EMBL" id="TXJ92770.1"/>
    </source>
</evidence>
<dbReference type="SMART" id="SM00028">
    <property type="entry name" value="TPR"/>
    <property type="match status" value="3"/>
</dbReference>
<evidence type="ECO:0000256" key="3">
    <source>
        <dbReference type="ARBA" id="ARBA00023163"/>
    </source>
</evidence>
<keyword evidence="6" id="KW-0472">Membrane</keyword>
<gene>
    <name evidence="8" type="ORF">D2V05_13505</name>
    <name evidence="9" type="ORF">FQ017_13375</name>
</gene>
<comment type="caution">
    <text evidence="8">The sequence shown here is derived from an EMBL/GenBank/DDBJ whole genome shotgun (WGS) entry which is preliminary data.</text>
</comment>
<keyword evidence="1" id="KW-0805">Transcription regulation</keyword>
<keyword evidence="5" id="KW-0175">Coiled coil</keyword>
<dbReference type="InterPro" id="IPR018060">
    <property type="entry name" value="HTH_AraC"/>
</dbReference>
<reference evidence="8 10" key="1">
    <citation type="submission" date="2018-08" db="EMBL/GenBank/DDBJ databases">
        <title>Proposal of Muricauda 72 sp.nov. and Muricauda NH166 sp.nov., isolated from seawater.</title>
        <authorList>
            <person name="Cheng H."/>
            <person name="Wu Y.-H."/>
            <person name="Guo L.-L."/>
            <person name="Xu X.-W."/>
        </authorList>
    </citation>
    <scope>NUCLEOTIDE SEQUENCE [LARGE SCALE GENOMIC DNA]</scope>
    <source>
        <strain evidence="8 10">72</strain>
    </source>
</reference>
<feature type="domain" description="HTH araC/xylS-type" evidence="7">
    <location>
        <begin position="492"/>
        <end position="604"/>
    </location>
</feature>
<keyword evidence="2" id="KW-0238">DNA-binding</keyword>
<protein>
    <submittedName>
        <fullName evidence="8">Helix-turn-helix domain-containing protein</fullName>
    </submittedName>
</protein>
<dbReference type="Gene3D" id="1.10.10.60">
    <property type="entry name" value="Homeodomain-like"/>
    <property type="match status" value="2"/>
</dbReference>
<evidence type="ECO:0000259" key="7">
    <source>
        <dbReference type="PROSITE" id="PS01124"/>
    </source>
</evidence>
<dbReference type="PANTHER" id="PTHR43280">
    <property type="entry name" value="ARAC-FAMILY TRANSCRIPTIONAL REGULATOR"/>
    <property type="match status" value="1"/>
</dbReference>
<evidence type="ECO:0000256" key="2">
    <source>
        <dbReference type="ARBA" id="ARBA00023125"/>
    </source>
</evidence>
<proteinExistence type="predicted"/>
<dbReference type="OrthoDB" id="5295174at2"/>
<dbReference type="Proteomes" id="UP000266691">
    <property type="component" value="Unassembled WGS sequence"/>
</dbReference>
<keyword evidence="6" id="KW-0812">Transmembrane</keyword>
<dbReference type="GO" id="GO:0003700">
    <property type="term" value="F:DNA-binding transcription factor activity"/>
    <property type="evidence" value="ECO:0007669"/>
    <property type="project" value="InterPro"/>
</dbReference>
<dbReference type="SUPFAM" id="SSF46689">
    <property type="entry name" value="Homeodomain-like"/>
    <property type="match status" value="1"/>
</dbReference>
<dbReference type="InterPro" id="IPR011990">
    <property type="entry name" value="TPR-like_helical_dom_sf"/>
</dbReference>
<dbReference type="SMART" id="SM00342">
    <property type="entry name" value="HTH_ARAC"/>
    <property type="match status" value="1"/>
</dbReference>
<dbReference type="PROSITE" id="PS01124">
    <property type="entry name" value="HTH_ARAC_FAMILY_2"/>
    <property type="match status" value="1"/>
</dbReference>
<evidence type="ECO:0000256" key="6">
    <source>
        <dbReference type="SAM" id="Phobius"/>
    </source>
</evidence>
<dbReference type="AlphaFoldDB" id="A0A3A1NI47"/>
<dbReference type="EMBL" id="QXFI01000031">
    <property type="protein sequence ID" value="RIV43431.1"/>
    <property type="molecule type" value="Genomic_DNA"/>
</dbReference>
<dbReference type="Proteomes" id="UP000321621">
    <property type="component" value="Unassembled WGS sequence"/>
</dbReference>
<feature type="coiled-coil region" evidence="5">
    <location>
        <begin position="391"/>
        <end position="418"/>
    </location>
</feature>
<organism evidence="8 10">
    <name type="scientific">Flagellimonas pelagia</name>
    <dbReference type="NCBI Taxonomy" id="2306998"/>
    <lineage>
        <taxon>Bacteria</taxon>
        <taxon>Pseudomonadati</taxon>
        <taxon>Bacteroidota</taxon>
        <taxon>Flavobacteriia</taxon>
        <taxon>Flavobacteriales</taxon>
        <taxon>Flavobacteriaceae</taxon>
        <taxon>Flagellimonas</taxon>
    </lineage>
</organism>
<dbReference type="PROSITE" id="PS50005">
    <property type="entry name" value="TPR"/>
    <property type="match status" value="1"/>
</dbReference>
<evidence type="ECO:0000313" key="10">
    <source>
        <dbReference type="Proteomes" id="UP000266691"/>
    </source>
</evidence>
<keyword evidence="4" id="KW-0802">TPR repeat</keyword>